<dbReference type="Proteomes" id="UP000243723">
    <property type="component" value="Unassembled WGS sequence"/>
</dbReference>
<dbReference type="EMBL" id="NHZQ01000067">
    <property type="protein sequence ID" value="PSK55135.1"/>
    <property type="molecule type" value="Genomic_DNA"/>
</dbReference>
<feature type="compositionally biased region" description="Polar residues" evidence="1">
    <location>
        <begin position="164"/>
        <end position="177"/>
    </location>
</feature>
<proteinExistence type="predicted"/>
<evidence type="ECO:0000313" key="2">
    <source>
        <dbReference type="EMBL" id="PSK55135.1"/>
    </source>
</evidence>
<feature type="compositionally biased region" description="Basic and acidic residues" evidence="1">
    <location>
        <begin position="116"/>
        <end position="136"/>
    </location>
</feature>
<feature type="region of interest" description="Disordered" evidence="1">
    <location>
        <begin position="82"/>
        <end position="139"/>
    </location>
</feature>
<evidence type="ECO:0000313" key="3">
    <source>
        <dbReference type="Proteomes" id="UP000243723"/>
    </source>
</evidence>
<gene>
    <name evidence="2" type="ORF">B9Z65_2524</name>
</gene>
<feature type="region of interest" description="Disordered" evidence="1">
    <location>
        <begin position="152"/>
        <end position="263"/>
    </location>
</feature>
<organism evidence="2 3">
    <name type="scientific">Elsinoe australis</name>
    <dbReference type="NCBI Taxonomy" id="40998"/>
    <lineage>
        <taxon>Eukaryota</taxon>
        <taxon>Fungi</taxon>
        <taxon>Dikarya</taxon>
        <taxon>Ascomycota</taxon>
        <taxon>Pezizomycotina</taxon>
        <taxon>Dothideomycetes</taxon>
        <taxon>Dothideomycetidae</taxon>
        <taxon>Myriangiales</taxon>
        <taxon>Elsinoaceae</taxon>
        <taxon>Elsinoe</taxon>
    </lineage>
</organism>
<accession>A0A2P8A3T8</accession>
<name>A0A2P8A3T8_9PEZI</name>
<feature type="compositionally biased region" description="Polar residues" evidence="1">
    <location>
        <begin position="193"/>
        <end position="210"/>
    </location>
</feature>
<evidence type="ECO:0000256" key="1">
    <source>
        <dbReference type="SAM" id="MobiDB-lite"/>
    </source>
</evidence>
<protein>
    <submittedName>
        <fullName evidence="2">Uncharacterized protein</fullName>
    </submittedName>
</protein>
<keyword evidence="3" id="KW-1185">Reference proteome</keyword>
<feature type="region of interest" description="Disordered" evidence="1">
    <location>
        <begin position="289"/>
        <end position="348"/>
    </location>
</feature>
<feature type="region of interest" description="Disordered" evidence="1">
    <location>
        <begin position="52"/>
        <end position="71"/>
    </location>
</feature>
<comment type="caution">
    <text evidence="2">The sequence shown here is derived from an EMBL/GenBank/DDBJ whole genome shotgun (WGS) entry which is preliminary data.</text>
</comment>
<reference evidence="2 3" key="1">
    <citation type="submission" date="2017-05" db="EMBL/GenBank/DDBJ databases">
        <title>Draft genome sequence of Elsinoe australis.</title>
        <authorList>
            <person name="Cheng Q."/>
        </authorList>
    </citation>
    <scope>NUCLEOTIDE SEQUENCE [LARGE SCALE GENOMIC DNA]</scope>
    <source>
        <strain evidence="2 3">NL1</strain>
    </source>
</reference>
<sequence>MVGGDFNSRSTQELFKKQILVGDRICIPVGAYYTNKGRPAGPAPVHAAQITREAAQNHKASEAKTGMLSIENKPPVSLITAERAGSSPLPTNFKVKRRASLDSSSHGSEVKKKKRSNESEHRDTNENENTRRERGSIRRNLVYCGTEELYESPIKPDLPRHESSTQSRAKPTTSTSGVGARAGMTISLAEPSSARSPSVLTDATCESNTAPSPPSSPTRSSPRQAFNPQKERTWNQDYVPEPAATRPVKTAAHSRARRHVDRSSPADLDALLDRKLDHAKRRQVVRVTIPKRPTSESNAKSQIDDADDEDTLPSIENAADDVSAAPGLHNLMPSSELGSRLDSSRESSPGIGPFRPLCVQSIAALKLNSTCQPVEGPLQTQTERLDQHLTDATMTSLPAGDAESLRDIIQLVDKHVADLAARQTLRQHLMSRTNLQSASPCVQSNSQGVTTTTRASIEFNGQSVPVQEALDQITGVYTTPLSQRQTTIDVPQGAADQFEHPGIKHEPDIVDLTMSDDDEPIPRRPLPSSADVRRTEIQVPNAIAVTQVSWSSGSTLKLLVFDSFLGVPTAGPRWTHVYEVYSGHTMGV</sequence>
<dbReference type="AlphaFoldDB" id="A0A2P8A3T8"/>